<comment type="caution">
    <text evidence="4">The sequence shown here is derived from an EMBL/GenBank/DDBJ whole genome shotgun (WGS) entry which is preliminary data.</text>
</comment>
<dbReference type="EMBL" id="VVIM01000010">
    <property type="protein sequence ID" value="KAB0792385.1"/>
    <property type="molecule type" value="Genomic_DNA"/>
</dbReference>
<dbReference type="SUPFAM" id="SSF48371">
    <property type="entry name" value="ARM repeat"/>
    <property type="match status" value="2"/>
</dbReference>
<dbReference type="InParanoid" id="A0A5N4A4Y4"/>
<organism evidence="4 5">
    <name type="scientific">Photinus pyralis</name>
    <name type="common">Common eastern firefly</name>
    <name type="synonym">Lampyris pyralis</name>
    <dbReference type="NCBI Taxonomy" id="7054"/>
    <lineage>
        <taxon>Eukaryota</taxon>
        <taxon>Metazoa</taxon>
        <taxon>Ecdysozoa</taxon>
        <taxon>Arthropoda</taxon>
        <taxon>Hexapoda</taxon>
        <taxon>Insecta</taxon>
        <taxon>Pterygota</taxon>
        <taxon>Neoptera</taxon>
        <taxon>Endopterygota</taxon>
        <taxon>Coleoptera</taxon>
        <taxon>Polyphaga</taxon>
        <taxon>Elateriformia</taxon>
        <taxon>Elateroidea</taxon>
        <taxon>Lampyridae</taxon>
        <taxon>Lampyrinae</taxon>
        <taxon>Photinus</taxon>
    </lineage>
</organism>
<dbReference type="InterPro" id="IPR011430">
    <property type="entry name" value="UTP20_N"/>
</dbReference>
<reference evidence="4 5" key="1">
    <citation type="journal article" date="2018" name="Elife">
        <title>Firefly genomes illuminate parallel origins of bioluminescence in beetles.</title>
        <authorList>
            <person name="Fallon T.R."/>
            <person name="Lower S.E."/>
            <person name="Chang C.H."/>
            <person name="Bessho-Uehara M."/>
            <person name="Martin G.J."/>
            <person name="Bewick A.J."/>
            <person name="Behringer M."/>
            <person name="Debat H.J."/>
            <person name="Wong I."/>
            <person name="Day J.C."/>
            <person name="Suvorov A."/>
            <person name="Silva C.J."/>
            <person name="Stanger-Hall K.F."/>
            <person name="Hall D.W."/>
            <person name="Schmitz R.J."/>
            <person name="Nelson D.R."/>
            <person name="Lewis S.M."/>
            <person name="Shigenobu S."/>
            <person name="Bybee S.M."/>
            <person name="Larracuente A.M."/>
            <person name="Oba Y."/>
            <person name="Weng J.K."/>
        </authorList>
    </citation>
    <scope>NUCLEOTIDE SEQUENCE [LARGE SCALE GENOMIC DNA]</scope>
    <source>
        <strain evidence="4">1611_PpyrPB1</strain>
        <tissue evidence="4">Whole body</tissue>
    </source>
</reference>
<accession>A0A5N4A4Y4</accession>
<dbReference type="Pfam" id="PF07539">
    <property type="entry name" value="UTP20_N"/>
    <property type="match status" value="1"/>
</dbReference>
<sequence>MKNKPLRHKESNTFKFQPFAERIANINIDIFHRIGHENEEPDEEHSCLLYQSIVKWDTLNLSDPYNQFRREIGPHNLITLPQLIHKKDHVAATLLKHLRLKNILSIQALLEIVVAFVNDLRQDFYPYYPDFLRVIIDLLNTKETEQLEWTFTCLAYLFKFLWRPLVKEVKTVFGSLLPLLSDARPDYINDFAAQSFAFVVRKVKDWPSFLGTLVKVVRSTGQASEGCGKLLFEVIYGVNGQFHSCADAILPFLIQSLESDKFPRETLFEIVEEVVTNICARIKAPKSEPFWKACIGNIERLLEAPPSDESIGYIECNLKLLGQAVECKGGKLLVAPLPLVDVIVKLLSAGELPERLLLLVSQISVLILLSETITLPQEYAGTLTRKILSKSKIVLHFVDLIKGYSAFEHLILPTFLERAIAGGLTADFLHVLTRVVLHKSPPCQGGLRLASWVKYPIELGECTGKVVDLLSLDPFQEADSYLCALICLPHLSGVSVSEILAAKVRLLCERFASSPDPKTSFLLMATVECAVHLSPPEVVEWLDLILETLLTSCTKPKFVIALKTLDLYLTAISDSDRITFDLLLTVHKALVGNFSSPYHEMRLYTAHVYTLFARLPELLTSESDAEWRVFHLCYNVETITPQIQTYRDQLHDLELLSFGKPQMEMCNATAFRTLPLRYLCGVLYMNFRLLWEPTINIIATHAQGMELNEFWEVFAGELKLAAANVNDPLPCDELQLDCAFLHELYRSACRFETKPGFVNYRLLLWKALAGFPEVAERKSRDVSELFLKFIEEEYIKNNGEIAAKWNIKENKTDESVQEDAPIKDATFKLKGQSKLKLLLHHLAIFARVRNPMGMYREPELFKVYNDLLPHKHHEVQKLAMDCIMTYKNKSLTPYREHLYNLINEKNVKEELATFRVDTDSSVVQAEHREHLIPVVLNIVYSKMFAKTGMRTGGKSSGQLRRNLVLRFLAGCEKSEMFSFMRMTFRFYAKLLEDDLANVTRNVDLENVIPPKRLQSTLNLLGIAFEHFGGLGGDELLAFLLKVLFAIGAILRGIFEQIGNVHAGYSAVLRNLRVSSIKIVARFFEHFETYHWTTAEINNVFAVFVWPYLDKLTVEGIHSPTALLKLFLQWGANPRYFPLLVKHQHDNQAQTVLPHVAALLVNKNSHVTVRNAIMEMFEKLLSLESETEEALAVDDLLSVEARADVNYGSRITLPHIPALLDVIKRKLSAKFKKISEREITILSRVSELIREPEICDEVLTLLLPLTLTKCNETEELLVKHLSTISNLLRTVSQPERHLQQLAPLFAFVSQPACRKILCATLSGMPNLDLVEQLNAWDEQLVDQPNFERRLAGFKAARQLVADDKVDVTLGVFLVYTCWYLISNESDLSLKESASHCWKSVSVALIRKYEKSERFGYIMNDVLFDLIRRGLRSKSNDACDECISLLGHLARECPDSNVVLRDFKKLTCSEDIEVDFFENLVHLQVHRRERALFKFCQVFRAERNVAHSRTLTQFVLPIISIYLCQAKYAGNSKIVKAAIGVLKTTCRLLPWHQYEGVLRFYLKKLHGDFVYQDQLVKSTVAILEAFHFDLSKGLVTPVKASDAQETDTVAKQDGQLLEEGSDDEIDQLLNTEATDEAEVIKPADNLHVLSHSSATKVIRTIQLVLLPQLHKAFSEMTKHDKMHKVNRKKLSVEKEEEDISRIPISLAVVKLLQQLPREILEANVPRIFLKLSTFLKSRHYNVRCAARETLQKIMTNLGPKYLGSLLNEMSSILCRGYQIHVLIATVNSILVLLNGRYQPTDIDAVLLTVIDICKNELFGDIAKEKEVNQIGAKVPEAKTISGYNTFQILAQNITERCFMDLILSLREILATSQSFKVVNKSRECFRCISLGLVENTFITTESLLKFAYGTASESIPGLLASTAKPKPEAKERDLLEKPKGDCFIIPAAPVSRSAHFRAKTSTKSNAHVLVEFGLSLCNLLLTKERCKGHEFEPFLDPFVPVFKNCLQSRHVKLSTLTLQCLHRIFHYDLPSVRENIAEITEIIFEILHKYASAGLGKGDNFDLVLAAFKAMAVVVRDVKYHKIANSQLKTLLLYVEQDLNNNDRQAIAFTLLKAILHRKMMAAEMHAVMRQVSELSVTSELHHVRVQARSVFNQFIMNYPLKKKVDSHIAFYVSQTKYPIQSGRESAIEMIQTFINNFPIPVLVQYSGTFLVTLGAQMVNEEVSECRKMIASCLTDMFKRLPRPDSDSLFDMILVWLEDDKILHRQLAAQVCGLLVTIEKSTFQTRLPALLPVLLRQFERNQSQPGQYVLLKTAEPKDQEKDHHLFQVYQMLLKICSCCPSFLHETKTVQILSEYSQNLLSYPHEWVRLGAAQFLGFTLASLDAAHLSRLLLSKETEEGYLYSAPASGLKSLTLDLCAQLDPSHAKTELAEQVIKNLLFVARVLQSAPKQSEEKTVNLLWLVKCLRRTINAEIIKTPANVTLRTAVFKWIAAVVSVLEDDAVSSVAHHLLAPLAREMRTADTDAALKQLAKEVSTMLKNKLGIETYTSILAAIEQSADVRKAERKRERAQLAVTDPEQFAQKKIKLNEKKKESKKRKMIFMKGKGVKVKKRKVVEFDDFELPNAPKSSKTQPTTLVRIIITKKITDSKILQWMSFGRLILEPI</sequence>
<evidence type="ECO:0000313" key="5">
    <source>
        <dbReference type="Proteomes" id="UP000327044"/>
    </source>
</evidence>
<dbReference type="Pfam" id="PF23099">
    <property type="entry name" value="UTP20_C"/>
    <property type="match status" value="1"/>
</dbReference>
<feature type="domain" description="U3 small nucleolar RNA-associated protein 20 N-terminal" evidence="1">
    <location>
        <begin position="835"/>
        <end position="1433"/>
    </location>
</feature>
<evidence type="ECO:0000259" key="1">
    <source>
        <dbReference type="Pfam" id="PF07539"/>
    </source>
</evidence>
<dbReference type="InterPro" id="IPR016024">
    <property type="entry name" value="ARM-type_fold"/>
</dbReference>
<evidence type="ECO:0000313" key="4">
    <source>
        <dbReference type="EMBL" id="KAB0792385.1"/>
    </source>
</evidence>
<dbReference type="GO" id="GO:0032040">
    <property type="term" value="C:small-subunit processome"/>
    <property type="evidence" value="ECO:0007669"/>
    <property type="project" value="TreeGrafter"/>
</dbReference>
<feature type="domain" description="U3 small nucleolar RNA-associated protein 20" evidence="2">
    <location>
        <begin position="1692"/>
        <end position="1908"/>
    </location>
</feature>
<proteinExistence type="predicted"/>
<dbReference type="Gene3D" id="1.25.10.10">
    <property type="entry name" value="Leucine-rich Repeat Variant"/>
    <property type="match status" value="3"/>
</dbReference>
<dbReference type="Proteomes" id="UP000327044">
    <property type="component" value="Unassembled WGS sequence"/>
</dbReference>
<dbReference type="InterPro" id="IPR046523">
    <property type="entry name" value="UTP20_dom"/>
</dbReference>
<dbReference type="InterPro" id="IPR052575">
    <property type="entry name" value="SSU_processome_comp_20"/>
</dbReference>
<dbReference type="GO" id="GO:0030686">
    <property type="term" value="C:90S preribosome"/>
    <property type="evidence" value="ECO:0007669"/>
    <property type="project" value="TreeGrafter"/>
</dbReference>
<dbReference type="InterPro" id="IPR011989">
    <property type="entry name" value="ARM-like"/>
</dbReference>
<dbReference type="FunCoup" id="A0A5N4A4Y4">
    <property type="interactions" value="1647"/>
</dbReference>
<gene>
    <name evidence="4" type="ORF">PPYR_14344</name>
</gene>
<feature type="domain" description="U3 small nucleolar RNA-associated protein 20 C-terminal" evidence="3">
    <location>
        <begin position="2263"/>
        <end position="2596"/>
    </location>
</feature>
<dbReference type="PANTHER" id="PTHR17695">
    <property type="entry name" value="SMALL SUBUNIT PROCESSOME COMPONENT 20 HOMOLOG"/>
    <property type="match status" value="1"/>
</dbReference>
<protein>
    <submittedName>
        <fullName evidence="4">Uncharacterized protein</fullName>
    </submittedName>
</protein>
<dbReference type="PANTHER" id="PTHR17695:SF11">
    <property type="entry name" value="SMALL SUBUNIT PROCESSOME COMPONENT 20 HOMOLOG"/>
    <property type="match status" value="1"/>
</dbReference>
<dbReference type="Pfam" id="PF20416">
    <property type="entry name" value="UTP20"/>
    <property type="match status" value="1"/>
</dbReference>
<evidence type="ECO:0000259" key="2">
    <source>
        <dbReference type="Pfam" id="PF20416"/>
    </source>
</evidence>
<keyword evidence="5" id="KW-1185">Reference proteome</keyword>
<name>A0A5N4A4Y4_PHOPY</name>
<evidence type="ECO:0000259" key="3">
    <source>
        <dbReference type="Pfam" id="PF23099"/>
    </source>
</evidence>
<dbReference type="InterPro" id="IPR057525">
    <property type="entry name" value="UTP20_C"/>
</dbReference>